<comment type="caution">
    <text evidence="2">The sequence shown here is derived from an EMBL/GenBank/DDBJ whole genome shotgun (WGS) entry which is preliminary data.</text>
</comment>
<dbReference type="EMBL" id="JAGDFM010000132">
    <property type="protein sequence ID" value="KAG7385020.1"/>
    <property type="molecule type" value="Genomic_DNA"/>
</dbReference>
<dbReference type="AlphaFoldDB" id="A0A8T1VYQ9"/>
<proteinExistence type="predicted"/>
<gene>
    <name evidence="2" type="ORF">PHYPSEUDO_002032</name>
</gene>
<evidence type="ECO:0000313" key="3">
    <source>
        <dbReference type="Proteomes" id="UP000694044"/>
    </source>
</evidence>
<sequence length="449" mass="50337">MDLAEVAPLRRARTLQPLSELRRERTRPPSMREKIGARWHKSRLARSSAKTPEPPMARPKVKLRDGDVEAFRNLAHSVVSRTLAHECEYRRQGCPEPDAHEWKLAKRHHRLRVYKCKMQPEFQPSLSQENGLARAPTAFCEGTIDGSLEDVLYGLHAKTRREMHVANTFLHNGHLECAVLSVIERGSDRDPFKHLALKWTLAQNFGEAKSGSYRDVCTIESMGSGVDGRGERFGYRLIKSVDLADYPQLSTSNDIVRARMTMCCIFRQVANARIVRVYSKGMLDMGEEGPSFRPNSDAACTMMLSIASATEIAEAKRLTLLALQRAEYSACLSQRTCDDSNAEDSSRETEATITSPLRAEGFDPRASFLQKMPSDPCSVCGKKPTMSKFVRASHRSCGVCKQPACHKCHVKRRLFARSDVVVVACCKICIIASKRLRVDPRDPCPMLSA</sequence>
<dbReference type="Proteomes" id="UP000694044">
    <property type="component" value="Unassembled WGS sequence"/>
</dbReference>
<dbReference type="PANTHER" id="PTHR13510:SF44">
    <property type="entry name" value="RABENOSYN-5"/>
    <property type="match status" value="1"/>
</dbReference>
<evidence type="ECO:0000313" key="2">
    <source>
        <dbReference type="EMBL" id="KAG7385020.1"/>
    </source>
</evidence>
<keyword evidence="3" id="KW-1185">Reference proteome</keyword>
<protein>
    <recommendedName>
        <fullName evidence="4">FYVE-type domain-containing protein</fullName>
    </recommendedName>
</protein>
<organism evidence="2 3">
    <name type="scientific">Phytophthora pseudosyringae</name>
    <dbReference type="NCBI Taxonomy" id="221518"/>
    <lineage>
        <taxon>Eukaryota</taxon>
        <taxon>Sar</taxon>
        <taxon>Stramenopiles</taxon>
        <taxon>Oomycota</taxon>
        <taxon>Peronosporomycetes</taxon>
        <taxon>Peronosporales</taxon>
        <taxon>Peronosporaceae</taxon>
        <taxon>Phytophthora</taxon>
    </lineage>
</organism>
<reference evidence="2" key="1">
    <citation type="submission" date="2021-02" db="EMBL/GenBank/DDBJ databases">
        <authorList>
            <person name="Palmer J.M."/>
        </authorList>
    </citation>
    <scope>NUCLEOTIDE SEQUENCE</scope>
    <source>
        <strain evidence="2">SCRP734</strain>
    </source>
</reference>
<dbReference type="PANTHER" id="PTHR13510">
    <property type="entry name" value="FYVE-FINGER-CONTAINING RAB5 EFFECTOR PROTEIN RABENOSYN-5-RELATED"/>
    <property type="match status" value="1"/>
</dbReference>
<feature type="region of interest" description="Disordered" evidence="1">
    <location>
        <begin position="337"/>
        <end position="356"/>
    </location>
</feature>
<evidence type="ECO:0008006" key="4">
    <source>
        <dbReference type="Google" id="ProtNLM"/>
    </source>
</evidence>
<feature type="compositionally biased region" description="Basic and acidic residues" evidence="1">
    <location>
        <begin position="20"/>
        <end position="36"/>
    </location>
</feature>
<evidence type="ECO:0000256" key="1">
    <source>
        <dbReference type="SAM" id="MobiDB-lite"/>
    </source>
</evidence>
<name>A0A8T1VYQ9_9STRA</name>
<accession>A0A8T1VYQ9</accession>
<feature type="region of interest" description="Disordered" evidence="1">
    <location>
        <begin position="1"/>
        <end position="60"/>
    </location>
</feature>
<dbReference type="OrthoDB" id="96857at2759"/>
<dbReference type="InterPro" id="IPR052727">
    <property type="entry name" value="Rab4/Rab5_effector"/>
</dbReference>